<dbReference type="Gene3D" id="3.40.640.10">
    <property type="entry name" value="Type I PLP-dependent aspartate aminotransferase-like (Major domain)"/>
    <property type="match status" value="1"/>
</dbReference>
<reference evidence="3" key="1">
    <citation type="submission" date="2021-04" db="EMBL/GenBank/DDBJ databases">
        <authorList>
            <consortium name="Molecular Ecology Group"/>
        </authorList>
    </citation>
    <scope>NUCLEOTIDE SEQUENCE</scope>
</reference>
<dbReference type="EMBL" id="CAJHNH020001635">
    <property type="protein sequence ID" value="CAG5123857.1"/>
    <property type="molecule type" value="Genomic_DNA"/>
</dbReference>
<organism evidence="3 4">
    <name type="scientific">Candidula unifasciata</name>
    <dbReference type="NCBI Taxonomy" id="100452"/>
    <lineage>
        <taxon>Eukaryota</taxon>
        <taxon>Metazoa</taxon>
        <taxon>Spiralia</taxon>
        <taxon>Lophotrochozoa</taxon>
        <taxon>Mollusca</taxon>
        <taxon>Gastropoda</taxon>
        <taxon>Heterobranchia</taxon>
        <taxon>Euthyneura</taxon>
        <taxon>Panpulmonata</taxon>
        <taxon>Eupulmonata</taxon>
        <taxon>Stylommatophora</taxon>
        <taxon>Helicina</taxon>
        <taxon>Helicoidea</taxon>
        <taxon>Geomitridae</taxon>
        <taxon>Candidula</taxon>
    </lineage>
</organism>
<feature type="non-terminal residue" evidence="3">
    <location>
        <position position="333"/>
    </location>
</feature>
<dbReference type="Proteomes" id="UP000678393">
    <property type="component" value="Unassembled WGS sequence"/>
</dbReference>
<keyword evidence="1" id="KW-0663">Pyridoxal phosphate</keyword>
<dbReference type="InterPro" id="IPR015424">
    <property type="entry name" value="PyrdxlP-dep_Trfase"/>
</dbReference>
<dbReference type="InterPro" id="IPR015421">
    <property type="entry name" value="PyrdxlP-dep_Trfase_major"/>
</dbReference>
<feature type="domain" description="Aminotransferase class I/classII large" evidence="2">
    <location>
        <begin position="5"/>
        <end position="326"/>
    </location>
</feature>
<dbReference type="PANTHER" id="PTHR43795">
    <property type="entry name" value="BIFUNCTIONAL ASPARTATE AMINOTRANSFERASE AND GLUTAMATE/ASPARTATE-PREPHENATE AMINOTRANSFERASE-RELATED"/>
    <property type="match status" value="1"/>
</dbReference>
<dbReference type="InterPro" id="IPR050478">
    <property type="entry name" value="Ethylene_sulfur-biosynth"/>
</dbReference>
<dbReference type="SUPFAM" id="SSF53383">
    <property type="entry name" value="PLP-dependent transferases"/>
    <property type="match status" value="1"/>
</dbReference>
<evidence type="ECO:0000259" key="2">
    <source>
        <dbReference type="Pfam" id="PF00155"/>
    </source>
</evidence>
<dbReference type="Gene3D" id="3.90.1150.10">
    <property type="entry name" value="Aspartate Aminotransferase, domain 1"/>
    <property type="match status" value="1"/>
</dbReference>
<dbReference type="PRINTS" id="PR00753">
    <property type="entry name" value="ACCSYNTHASE"/>
</dbReference>
<dbReference type="AlphaFoldDB" id="A0A8S3Z2W7"/>
<dbReference type="Pfam" id="PF00155">
    <property type="entry name" value="Aminotran_1_2"/>
    <property type="match status" value="1"/>
</dbReference>
<keyword evidence="4" id="KW-1185">Reference proteome</keyword>
<feature type="non-terminal residue" evidence="3">
    <location>
        <position position="1"/>
    </location>
</feature>
<dbReference type="GO" id="GO:0006520">
    <property type="term" value="P:amino acid metabolic process"/>
    <property type="evidence" value="ECO:0007669"/>
    <property type="project" value="TreeGrafter"/>
</dbReference>
<dbReference type="PANTHER" id="PTHR43795:SF39">
    <property type="entry name" value="AMINOTRANSFERASE CLASS I_CLASSII DOMAIN-CONTAINING PROTEIN"/>
    <property type="match status" value="1"/>
</dbReference>
<dbReference type="InterPro" id="IPR004839">
    <property type="entry name" value="Aminotransferase_I/II_large"/>
</dbReference>
<evidence type="ECO:0000313" key="4">
    <source>
        <dbReference type="Proteomes" id="UP000678393"/>
    </source>
</evidence>
<dbReference type="GO" id="GO:0030170">
    <property type="term" value="F:pyridoxal phosphate binding"/>
    <property type="evidence" value="ECO:0007669"/>
    <property type="project" value="InterPro"/>
</dbReference>
<sequence>FCILSFRNSLKSFFEREFDSREPLDADNIVVVCGLTALLESLAFALIDQGDYIMTSSPYYYRIKNDLTERARVNVLEVPLIAKPKTRRVKPYTLDVDILEEGFLEAEREGKRVKAVLLVNPNNPLGDVYTAQQLNHILEFAARYQLHVIVDEIYALSVFDPDVTFTSVLSLYHPDPEKVHFIWGFSKDFGLSGYRCGALYTNNKPLVKYMVSLGLYQQTAPLVQQRLKHIIDDTDWLHQTYIPTLHERLRRQYRMCYDALVKCGVDVHHSSGGIFVWMDASKYLPEQTFAAEEWLFDQFMKENVFILPGKACYSTKPGCFRIVFALEENVCLE</sequence>
<dbReference type="CDD" id="cd00609">
    <property type="entry name" value="AAT_like"/>
    <property type="match status" value="1"/>
</dbReference>
<dbReference type="OrthoDB" id="691673at2759"/>
<dbReference type="InterPro" id="IPR015422">
    <property type="entry name" value="PyrdxlP-dep_Trfase_small"/>
</dbReference>
<evidence type="ECO:0000256" key="1">
    <source>
        <dbReference type="ARBA" id="ARBA00022898"/>
    </source>
</evidence>
<name>A0A8S3Z2W7_9EUPU</name>
<proteinExistence type="predicted"/>
<evidence type="ECO:0000313" key="3">
    <source>
        <dbReference type="EMBL" id="CAG5123857.1"/>
    </source>
</evidence>
<accession>A0A8S3Z2W7</accession>
<dbReference type="GO" id="GO:0008483">
    <property type="term" value="F:transaminase activity"/>
    <property type="evidence" value="ECO:0007669"/>
    <property type="project" value="TreeGrafter"/>
</dbReference>
<comment type="caution">
    <text evidence="3">The sequence shown here is derived from an EMBL/GenBank/DDBJ whole genome shotgun (WGS) entry which is preliminary data.</text>
</comment>
<gene>
    <name evidence="3" type="ORF">CUNI_LOCUS9415</name>
</gene>
<protein>
    <recommendedName>
        <fullName evidence="2">Aminotransferase class I/classII large domain-containing protein</fullName>
    </recommendedName>
</protein>